<sequence length="206" mass="23084">MSKNVKHAFLEKRVGWLAVAMTIAISIGGLVEITPLLFQKQTNEPVVGLKPYTALQMEGRDIYIREGCNNCHSQMIRPFRSETERYGHYSLAGEHVWERPFLWGSKRTGPDLARVGGRYSDEWHYVHLINPRDVVPESNMPGFPWLAENTLDGELTAKKMEVFRSFGAPYTDEEIAGAKAAVAGKTEMEALIAYLQVLGTGLTQAE</sequence>
<dbReference type="Proteomes" id="UP000293092">
    <property type="component" value="Unassembled WGS sequence"/>
</dbReference>
<proteinExistence type="predicted"/>
<comment type="caution">
    <text evidence="1">The sequence shown here is derived from an EMBL/GenBank/DDBJ whole genome shotgun (WGS) entry which is preliminary data.</text>
</comment>
<evidence type="ECO:0000313" key="2">
    <source>
        <dbReference type="Proteomes" id="UP000293092"/>
    </source>
</evidence>
<evidence type="ECO:0000313" key="1">
    <source>
        <dbReference type="EMBL" id="RZQ56799.1"/>
    </source>
</evidence>
<dbReference type="EMBL" id="PIQJ01000001">
    <property type="protein sequence ID" value="RZQ56799.1"/>
    <property type="molecule type" value="Genomic_DNA"/>
</dbReference>
<keyword evidence="2" id="KW-1185">Reference proteome</keyword>
<gene>
    <name evidence="1" type="primary">ccoO</name>
    <name evidence="1" type="ORF">CWI82_05820</name>
</gene>
<protein>
    <submittedName>
        <fullName evidence="1">Cytochrome-c oxidase, cbb3-type subunit II</fullName>
    </submittedName>
</protein>
<name>A0ACD2HK95_9GAMM</name>
<organism evidence="1 2">
    <name type="scientific">Pseudidiomarina tainanensis</name>
    <dbReference type="NCBI Taxonomy" id="502365"/>
    <lineage>
        <taxon>Bacteria</taxon>
        <taxon>Pseudomonadati</taxon>
        <taxon>Pseudomonadota</taxon>
        <taxon>Gammaproteobacteria</taxon>
        <taxon>Alteromonadales</taxon>
        <taxon>Idiomarinaceae</taxon>
        <taxon>Pseudidiomarina</taxon>
    </lineage>
</organism>
<reference evidence="1" key="1">
    <citation type="submission" date="2017-11" db="EMBL/GenBank/DDBJ databases">
        <title>Comparative genomic and phylogenomic analyses of the family Idiomarinaceae.</title>
        <authorList>
            <person name="Liu Y."/>
            <person name="Shao Z."/>
        </authorList>
    </citation>
    <scope>NUCLEOTIDE SEQUENCE</scope>
    <source>
        <strain evidence="1">PIN1</strain>
    </source>
</reference>
<accession>A0ACD2HK95</accession>